<dbReference type="Proteomes" id="UP001208570">
    <property type="component" value="Unassembled WGS sequence"/>
</dbReference>
<evidence type="ECO:0000313" key="3">
    <source>
        <dbReference type="EMBL" id="KAK2145567.1"/>
    </source>
</evidence>
<accession>A0AAD9MTU1</accession>
<reference evidence="3" key="1">
    <citation type="journal article" date="2023" name="Mol. Biol. Evol.">
        <title>Third-Generation Sequencing Reveals the Adaptive Role of the Epigenome in Three Deep-Sea Polychaetes.</title>
        <authorList>
            <person name="Perez M."/>
            <person name="Aroh O."/>
            <person name="Sun Y."/>
            <person name="Lan Y."/>
            <person name="Juniper S.K."/>
            <person name="Young C.R."/>
            <person name="Angers B."/>
            <person name="Qian P.Y."/>
        </authorList>
    </citation>
    <scope>NUCLEOTIDE SEQUENCE</scope>
    <source>
        <strain evidence="3">P08H-3</strain>
    </source>
</reference>
<feature type="region of interest" description="Disordered" evidence="1">
    <location>
        <begin position="337"/>
        <end position="439"/>
    </location>
</feature>
<keyword evidence="2" id="KW-0472">Membrane</keyword>
<keyword evidence="2" id="KW-1133">Transmembrane helix</keyword>
<feature type="compositionally biased region" description="Polar residues" evidence="1">
    <location>
        <begin position="368"/>
        <end position="397"/>
    </location>
</feature>
<comment type="caution">
    <text evidence="3">The sequence shown here is derived from an EMBL/GenBank/DDBJ whole genome shotgun (WGS) entry which is preliminary data.</text>
</comment>
<evidence type="ECO:0000313" key="4">
    <source>
        <dbReference type="Proteomes" id="UP001208570"/>
    </source>
</evidence>
<keyword evidence="2" id="KW-0812">Transmembrane</keyword>
<feature type="compositionally biased region" description="Polar residues" evidence="1">
    <location>
        <begin position="91"/>
        <end position="120"/>
    </location>
</feature>
<sequence length="529" mass="57448">MGLQNNDYKTLEIMLTGSNNRTLKGVLNFTAMDLGGYTGDDEVYDGTGAATFVIVVILVYGLSIVLMIGSLAKKNMKSTFSPYRSQHRSQRGSLYCSQDGSPYANQRRSPYRSQHGSPYRSQHRGPWRSQHGSPYRNLRASQKAAPRIRTPRTSMVAVGSPAVAGLAAQKNQNEKEEETSDNPSSHQMRSDSESLQALLEEDEESSDDARIASGSGPTSAQPRRQCLVSQIDHQPPRTRVLKANSSSPNFIQPEVDAHRSPSAATRAPPRVVVSNIQRGGNKYRPTNTTIRPSGGMLSPLEKDNKIIYKLDEGVSHERSKPCKLSMDSDGNIWILQASPKGERRSSDRLTPSPALPSPRSLGYESLLDSRTPSPNVFATLSPPALTSSGVSPMNSPRGSPRTRNDRSRSPRFSTDPRGNPSSSPQDRSRSPTTTAATASQLSSACCEHKHGLILTAAANLLPSGRKSPYYDPEDLGAKEQIRTSPIALRNDPVSNMAEPITAPPVGTPVRRSPVPIGSDEEELVQITTV</sequence>
<evidence type="ECO:0000256" key="1">
    <source>
        <dbReference type="SAM" id="MobiDB-lite"/>
    </source>
</evidence>
<feature type="transmembrane region" description="Helical" evidence="2">
    <location>
        <begin position="49"/>
        <end position="72"/>
    </location>
</feature>
<gene>
    <name evidence="3" type="ORF">LSH36_673g01004</name>
</gene>
<feature type="compositionally biased region" description="Polar residues" evidence="1">
    <location>
        <begin position="215"/>
        <end position="232"/>
    </location>
</feature>
<feature type="region of interest" description="Disordered" evidence="1">
    <location>
        <begin position="487"/>
        <end position="529"/>
    </location>
</feature>
<organism evidence="3 4">
    <name type="scientific">Paralvinella palmiformis</name>
    <dbReference type="NCBI Taxonomy" id="53620"/>
    <lineage>
        <taxon>Eukaryota</taxon>
        <taxon>Metazoa</taxon>
        <taxon>Spiralia</taxon>
        <taxon>Lophotrochozoa</taxon>
        <taxon>Annelida</taxon>
        <taxon>Polychaeta</taxon>
        <taxon>Sedentaria</taxon>
        <taxon>Canalipalpata</taxon>
        <taxon>Terebellida</taxon>
        <taxon>Terebelliformia</taxon>
        <taxon>Alvinellidae</taxon>
        <taxon>Paralvinella</taxon>
    </lineage>
</organism>
<feature type="region of interest" description="Disordered" evidence="1">
    <location>
        <begin position="81"/>
        <end position="267"/>
    </location>
</feature>
<name>A0AAD9MTU1_9ANNE</name>
<keyword evidence="4" id="KW-1185">Reference proteome</keyword>
<dbReference type="AlphaFoldDB" id="A0AAD9MTU1"/>
<proteinExistence type="predicted"/>
<dbReference type="EMBL" id="JAODUP010000673">
    <property type="protein sequence ID" value="KAK2145567.1"/>
    <property type="molecule type" value="Genomic_DNA"/>
</dbReference>
<feature type="compositionally biased region" description="Low complexity" evidence="1">
    <location>
        <begin position="420"/>
        <end position="439"/>
    </location>
</feature>
<evidence type="ECO:0000256" key="2">
    <source>
        <dbReference type="SAM" id="Phobius"/>
    </source>
</evidence>
<protein>
    <submittedName>
        <fullName evidence="3">Uncharacterized protein</fullName>
    </submittedName>
</protein>